<organism evidence="2 3">
    <name type="scientific">Lachnoclostridium phytofermentans</name>
    <dbReference type="NCBI Taxonomy" id="66219"/>
    <lineage>
        <taxon>Bacteria</taxon>
        <taxon>Bacillati</taxon>
        <taxon>Bacillota</taxon>
        <taxon>Clostridia</taxon>
        <taxon>Lachnospirales</taxon>
        <taxon>Lachnospiraceae</taxon>
    </lineage>
</organism>
<sequence>MKKNKYLLKISLFVFIIFIGVMMVYKISTPVLNNKDIKDFKKTCSMEYEYIDKIKFIYNEAGLEIQFYTKDISDNEANHIVSATQKFVSTPNFLDYFSGKYRKKYKNITKHLPNDYVPPATIIIHEENNIVPNFKYSSSTPYINWSSMN</sequence>
<proteinExistence type="predicted"/>
<evidence type="ECO:0000313" key="2">
    <source>
        <dbReference type="EMBL" id="HCL03963.1"/>
    </source>
</evidence>
<keyword evidence="1" id="KW-0472">Membrane</keyword>
<name>A0A3D2XBJ2_9FIRM</name>
<evidence type="ECO:0000256" key="1">
    <source>
        <dbReference type="SAM" id="Phobius"/>
    </source>
</evidence>
<dbReference type="EMBL" id="DPVV01000536">
    <property type="protein sequence ID" value="HCL03963.1"/>
    <property type="molecule type" value="Genomic_DNA"/>
</dbReference>
<comment type="caution">
    <text evidence="2">The sequence shown here is derived from an EMBL/GenBank/DDBJ whole genome shotgun (WGS) entry which is preliminary data.</text>
</comment>
<reference evidence="2 3" key="1">
    <citation type="journal article" date="2018" name="Nat. Biotechnol.">
        <title>A standardized bacterial taxonomy based on genome phylogeny substantially revises the tree of life.</title>
        <authorList>
            <person name="Parks D.H."/>
            <person name="Chuvochina M."/>
            <person name="Waite D.W."/>
            <person name="Rinke C."/>
            <person name="Skarshewski A."/>
            <person name="Chaumeil P.A."/>
            <person name="Hugenholtz P."/>
        </authorList>
    </citation>
    <scope>NUCLEOTIDE SEQUENCE [LARGE SCALE GENOMIC DNA]</scope>
    <source>
        <strain evidence="2">UBA11728</strain>
    </source>
</reference>
<feature type="transmembrane region" description="Helical" evidence="1">
    <location>
        <begin position="6"/>
        <end position="25"/>
    </location>
</feature>
<keyword evidence="1" id="KW-1133">Transmembrane helix</keyword>
<dbReference type="AlphaFoldDB" id="A0A3D2XBJ2"/>
<gene>
    <name evidence="2" type="ORF">DHW61_16415</name>
</gene>
<dbReference type="Proteomes" id="UP000262969">
    <property type="component" value="Unassembled WGS sequence"/>
</dbReference>
<keyword evidence="1" id="KW-0812">Transmembrane</keyword>
<protein>
    <submittedName>
        <fullName evidence="2">Uncharacterized protein</fullName>
    </submittedName>
</protein>
<accession>A0A3D2XBJ2</accession>
<evidence type="ECO:0000313" key="3">
    <source>
        <dbReference type="Proteomes" id="UP000262969"/>
    </source>
</evidence>